<evidence type="ECO:0000256" key="2">
    <source>
        <dbReference type="SAM" id="MobiDB-lite"/>
    </source>
</evidence>
<dbReference type="Gene3D" id="3.30.70.270">
    <property type="match status" value="1"/>
</dbReference>
<dbReference type="SUPFAM" id="SSF56672">
    <property type="entry name" value="DNA/RNA polymerases"/>
    <property type="match status" value="1"/>
</dbReference>
<dbReference type="PANTHER" id="PTHR47027:SF28">
    <property type="entry name" value="ENDONUCLEASE-REVERSE TRANSCRIPTASE"/>
    <property type="match status" value="1"/>
</dbReference>
<dbReference type="STRING" id="53326.A0A016U7M1"/>
<evidence type="ECO:0000313" key="4">
    <source>
        <dbReference type="EMBL" id="EYC10553.1"/>
    </source>
</evidence>
<dbReference type="OrthoDB" id="418748at2759"/>
<dbReference type="SUPFAM" id="SSF56219">
    <property type="entry name" value="DNase I-like"/>
    <property type="match status" value="1"/>
</dbReference>
<dbReference type="Pfam" id="PF03372">
    <property type="entry name" value="Exo_endo_phos"/>
    <property type="match status" value="1"/>
</dbReference>
<dbReference type="Proteomes" id="UP000024635">
    <property type="component" value="Unassembled WGS sequence"/>
</dbReference>
<dbReference type="Gene3D" id="3.60.10.10">
    <property type="entry name" value="Endonuclease/exonuclease/phosphatase"/>
    <property type="match status" value="1"/>
</dbReference>
<evidence type="ECO:0000259" key="3">
    <source>
        <dbReference type="PROSITE" id="PS50878"/>
    </source>
</evidence>
<sequence>MRGLPAKGRSRPKTLVRQHEQQRARLPMRLATLNVGTLTARSRELASSLRSRHVDVCCIQETRWKGSKCVEIGDGYKLMYHGTTDRNGVGIVISEALRNHVTSIDCISDRLMAVKVDTGKTVMRIISAYAPQVGCTSEEKSSFYEDLEQYVHTIGDEEVLLLGGDLNGHVGEEREGFNRWHGGYGYGMRNEEGQRILEFAAVSDLIIANTQFRKRKSHLVTFASGGREAQIDFWMLRRRDSNILVDAKVIPSDHVAPHHHLLVMDLKISRPRKARPRTDTLRIKWWKLREQKDNVLPTLLSCLTPLDERTIEEQWNIITKTMKDSVVGILGKTSPGKTKIEKATWWWNEEVQSIIAQKKSMYKRWMHTHYAEDRDAYLAAKREAKKAVAIAKSKHYRELYDTLNTSEGEKLLYRLAKARHRSTTMTTGHIGTIKASNGNILRNPDDVLERWRQYFDQMFNEEFPHPSIPPTECIQGPVLPIAPAEVSEAIKKMKRNKATGPDDVPVDVWKLMGESGAAWLSKIFNRILMEGKTPEVWQMSTTVPIWKERGDSADCSSYRPIRLLCHTMKIFERILDSRLRAIVSTTPNQCGFVKGCGTTDAIHAARLLVERHREKNRSVHLAFLDLEKAFDRVPRDLIWMALRIHGIPEEYVRWIKMLYSRPTSVVRCAAGTSKPFPVQVGVHQGSALSPLLFILCVDAITRDIQKPHPWCLLYADDVMLAAETREELQEEVQLWKERLQRYGLRLNIAKTEYMECGAKIEDGTICVDGNNLKKVECFKYLGSRITSTGDVLPDAYGRANSAWMKWRTTTGILCDKKMPIRLKSKVYRTVVRPVALYGTECWAATKVTKQVLHTMEMRMLRWSMGLTLKDKVSNEMVRSAFGVAPIIDKMREARLRWFGHVLRREGGSVAKTALTLEVKGVRPRGRPKTRWLDCVKTDMAEVQLTTRDANNRNQPDRPATPGLPGFLWCSLRSHCFSMAHSPHHVGHFSPYRYSCFSCLPISRRQSTHFMAADSPTNFFPTMYGSTNTPHPDEQRTQRNRFTNGSGPDR</sequence>
<accession>A0A016U7M1</accession>
<dbReference type="CDD" id="cd01650">
    <property type="entry name" value="RT_nLTR_like"/>
    <property type="match status" value="1"/>
</dbReference>
<reference evidence="5" key="1">
    <citation type="journal article" date="2015" name="Nat. Genet.">
        <title>The genome and transcriptome of the zoonotic hookworm Ancylostoma ceylanicum identify infection-specific gene families.</title>
        <authorList>
            <person name="Schwarz E.M."/>
            <person name="Hu Y."/>
            <person name="Antoshechkin I."/>
            <person name="Miller M.M."/>
            <person name="Sternberg P.W."/>
            <person name="Aroian R.V."/>
        </authorList>
    </citation>
    <scope>NUCLEOTIDE SEQUENCE</scope>
    <source>
        <strain evidence="5">HY135</strain>
    </source>
</reference>
<dbReference type="AlphaFoldDB" id="A0A016U7M1"/>
<feature type="region of interest" description="Disordered" evidence="2">
    <location>
        <begin position="1"/>
        <end position="21"/>
    </location>
</feature>
<dbReference type="CDD" id="cd09076">
    <property type="entry name" value="L1-EN"/>
    <property type="match status" value="1"/>
</dbReference>
<feature type="region of interest" description="Disordered" evidence="2">
    <location>
        <begin position="1022"/>
        <end position="1049"/>
    </location>
</feature>
<protein>
    <recommendedName>
        <fullName evidence="3">Reverse transcriptase domain-containing protein</fullName>
    </recommendedName>
</protein>
<dbReference type="EMBL" id="JARK01001391">
    <property type="protein sequence ID" value="EYC10553.1"/>
    <property type="molecule type" value="Genomic_DNA"/>
</dbReference>
<dbReference type="InterPro" id="IPR036691">
    <property type="entry name" value="Endo/exonu/phosph_ase_sf"/>
</dbReference>
<dbReference type="InterPro" id="IPR005135">
    <property type="entry name" value="Endo/exonuclease/phosphatase"/>
</dbReference>
<name>A0A016U7M1_9BILA</name>
<feature type="coiled-coil region" evidence="1">
    <location>
        <begin position="718"/>
        <end position="745"/>
    </location>
</feature>
<gene>
    <name evidence="4" type="primary">Acey_s0055.g2624</name>
    <name evidence="4" type="ORF">Y032_0055g2624</name>
</gene>
<dbReference type="PANTHER" id="PTHR47027">
    <property type="entry name" value="REVERSE TRANSCRIPTASE DOMAIN-CONTAINING PROTEIN"/>
    <property type="match status" value="1"/>
</dbReference>
<comment type="caution">
    <text evidence="4">The sequence shown here is derived from an EMBL/GenBank/DDBJ whole genome shotgun (WGS) entry which is preliminary data.</text>
</comment>
<evidence type="ECO:0000313" key="5">
    <source>
        <dbReference type="Proteomes" id="UP000024635"/>
    </source>
</evidence>
<dbReference type="PROSITE" id="PS50878">
    <property type="entry name" value="RT_POL"/>
    <property type="match status" value="1"/>
</dbReference>
<dbReference type="InterPro" id="IPR000477">
    <property type="entry name" value="RT_dom"/>
</dbReference>
<organism evidence="4 5">
    <name type="scientific">Ancylostoma ceylanicum</name>
    <dbReference type="NCBI Taxonomy" id="53326"/>
    <lineage>
        <taxon>Eukaryota</taxon>
        <taxon>Metazoa</taxon>
        <taxon>Ecdysozoa</taxon>
        <taxon>Nematoda</taxon>
        <taxon>Chromadorea</taxon>
        <taxon>Rhabditida</taxon>
        <taxon>Rhabditina</taxon>
        <taxon>Rhabditomorpha</taxon>
        <taxon>Strongyloidea</taxon>
        <taxon>Ancylostomatidae</taxon>
        <taxon>Ancylostomatinae</taxon>
        <taxon>Ancylostoma</taxon>
    </lineage>
</organism>
<dbReference type="InterPro" id="IPR043128">
    <property type="entry name" value="Rev_trsase/Diguanyl_cyclase"/>
</dbReference>
<dbReference type="GO" id="GO:0003824">
    <property type="term" value="F:catalytic activity"/>
    <property type="evidence" value="ECO:0007669"/>
    <property type="project" value="InterPro"/>
</dbReference>
<feature type="compositionally biased region" description="Polar residues" evidence="2">
    <location>
        <begin position="1039"/>
        <end position="1049"/>
    </location>
</feature>
<proteinExistence type="predicted"/>
<feature type="domain" description="Reverse transcriptase" evidence="3">
    <location>
        <begin position="526"/>
        <end position="785"/>
    </location>
</feature>
<evidence type="ECO:0000256" key="1">
    <source>
        <dbReference type="SAM" id="Coils"/>
    </source>
</evidence>
<dbReference type="Pfam" id="PF00078">
    <property type="entry name" value="RVT_1"/>
    <property type="match status" value="1"/>
</dbReference>
<dbReference type="InterPro" id="IPR043502">
    <property type="entry name" value="DNA/RNA_pol_sf"/>
</dbReference>
<keyword evidence="5" id="KW-1185">Reference proteome</keyword>
<keyword evidence="1" id="KW-0175">Coiled coil</keyword>